<dbReference type="SUPFAM" id="SSF55785">
    <property type="entry name" value="PYP-like sensor domain (PAS domain)"/>
    <property type="match status" value="1"/>
</dbReference>
<dbReference type="PROSITE" id="PS50112">
    <property type="entry name" value="PAS"/>
    <property type="match status" value="1"/>
</dbReference>
<dbReference type="Pfam" id="PF00990">
    <property type="entry name" value="GGDEF"/>
    <property type="match status" value="1"/>
</dbReference>
<gene>
    <name evidence="5" type="ORF">M132T_18890</name>
</gene>
<reference evidence="5" key="1">
    <citation type="submission" date="2019-08" db="EMBL/GenBank/DDBJ databases">
        <title>Marinilactibacillus psychrotolerans M13-2T whole genome sequencing project.</title>
        <authorList>
            <person name="Ishikawa M."/>
            <person name="Suzuki T."/>
            <person name="Matsutani M."/>
        </authorList>
    </citation>
    <scope>NUCLEOTIDE SEQUENCE</scope>
    <source>
        <strain evidence="5">M13-2T</strain>
    </source>
</reference>
<feature type="domain" description="GGDEF" evidence="4">
    <location>
        <begin position="494"/>
        <end position="621"/>
    </location>
</feature>
<feature type="transmembrane region" description="Helical" evidence="1">
    <location>
        <begin position="9"/>
        <end position="27"/>
    </location>
</feature>
<feature type="domain" description="PAC" evidence="3">
    <location>
        <begin position="411"/>
        <end position="462"/>
    </location>
</feature>
<evidence type="ECO:0008006" key="7">
    <source>
        <dbReference type="Google" id="ProtNLM"/>
    </source>
</evidence>
<evidence type="ECO:0000259" key="4">
    <source>
        <dbReference type="PROSITE" id="PS50887"/>
    </source>
</evidence>
<evidence type="ECO:0000259" key="2">
    <source>
        <dbReference type="PROSITE" id="PS50112"/>
    </source>
</evidence>
<keyword evidence="1" id="KW-1133">Transmembrane helix</keyword>
<dbReference type="Pfam" id="PF08448">
    <property type="entry name" value="PAS_4"/>
    <property type="match status" value="1"/>
</dbReference>
<dbReference type="InterPro" id="IPR013656">
    <property type="entry name" value="PAS_4"/>
</dbReference>
<evidence type="ECO:0000256" key="1">
    <source>
        <dbReference type="SAM" id="Phobius"/>
    </source>
</evidence>
<sequence length="621" mass="71566">MKIKKENKIWLVSIIGFILFYFLWLLLWRNNGYVRSLGGNVLSIIGTLVPSVWLLGAYLRSKLTINKVYWILLFLSTFSYLLGELCSFYVESILLIESPSLNLYETFYMLSVLFCLFAFIFIIWKRAKIALFTKFVFDIGIVMTVSSTFSWYYILSPFMKNAPVSLLSLSVSLYYPIIDILLLVCISTFYFMGEHFFSNRVLKFILIGLFIQIFANSIYFFEIAQNSYFSGNLIDPLFILPELLIGYTALIGREPMKEHSIEIEKHETHSVTVLRLILPYVLVIFLFIFMIQNSNGFDMISVGSGLSITFVLLRQFVVLAENRELVRQYYKKNEELEISEERYRSLFEYHPDSVFSFDLKGKIESMNSVGATLLEEHPNALIGFPLADFIDKDYTENQDSYLSKMKNGKVHHHEFTLKNKDGKELSIDMTHIPIMVKNKLVGTFGVGRDITENKLNEEKIRFYAYHDYLTGLANRRLFEETLELALESADQTDSVLAILFLDLDNFKEINDTYGHETGDKLLISVSNRITTFCGEKHLAARMGGDEFTILLENISVDYFEEEISLLSDLLSEPYKINGVNFLCIPSIGVAYFPTDGINSNELLNKADNAMYDVKFNKKSTN</sequence>
<dbReference type="PANTHER" id="PTHR44757">
    <property type="entry name" value="DIGUANYLATE CYCLASE DGCP"/>
    <property type="match status" value="1"/>
</dbReference>
<dbReference type="NCBIfam" id="TIGR00229">
    <property type="entry name" value="sensory_box"/>
    <property type="match status" value="1"/>
</dbReference>
<feature type="transmembrane region" description="Helical" evidence="1">
    <location>
        <begin position="135"/>
        <end position="154"/>
    </location>
</feature>
<dbReference type="InterPro" id="IPR000700">
    <property type="entry name" value="PAS-assoc_C"/>
</dbReference>
<dbReference type="Proteomes" id="UP000887127">
    <property type="component" value="Unassembled WGS sequence"/>
</dbReference>
<dbReference type="Gene3D" id="3.30.450.20">
    <property type="entry name" value="PAS domain"/>
    <property type="match status" value="1"/>
</dbReference>
<keyword evidence="1" id="KW-0472">Membrane</keyword>
<feature type="transmembrane region" description="Helical" evidence="1">
    <location>
        <begin position="204"/>
        <end position="221"/>
    </location>
</feature>
<dbReference type="InterPro" id="IPR029787">
    <property type="entry name" value="Nucleotide_cyclase"/>
</dbReference>
<dbReference type="GeneID" id="96911697"/>
<proteinExistence type="predicted"/>
<accession>A0AAV3WSE6</accession>
<dbReference type="InterPro" id="IPR000014">
    <property type="entry name" value="PAS"/>
</dbReference>
<comment type="caution">
    <text evidence="5">The sequence shown here is derived from an EMBL/GenBank/DDBJ whole genome shotgun (WGS) entry which is preliminary data.</text>
</comment>
<dbReference type="InterPro" id="IPR035965">
    <property type="entry name" value="PAS-like_dom_sf"/>
</dbReference>
<feature type="domain" description="PAS" evidence="2">
    <location>
        <begin position="339"/>
        <end position="409"/>
    </location>
</feature>
<dbReference type="AlphaFoldDB" id="A0AAV3WSE6"/>
<dbReference type="SMART" id="SM00267">
    <property type="entry name" value="GGDEF"/>
    <property type="match status" value="1"/>
</dbReference>
<dbReference type="CDD" id="cd01949">
    <property type="entry name" value="GGDEF"/>
    <property type="match status" value="1"/>
</dbReference>
<feature type="transmembrane region" description="Helical" evidence="1">
    <location>
        <begin position="102"/>
        <end position="123"/>
    </location>
</feature>
<dbReference type="NCBIfam" id="TIGR00254">
    <property type="entry name" value="GGDEF"/>
    <property type="match status" value="1"/>
</dbReference>
<dbReference type="InterPro" id="IPR043128">
    <property type="entry name" value="Rev_trsase/Diguanyl_cyclase"/>
</dbReference>
<feature type="transmembrane region" description="Helical" evidence="1">
    <location>
        <begin position="273"/>
        <end position="293"/>
    </location>
</feature>
<protein>
    <recommendedName>
        <fullName evidence="7">Diguanylate cyclase</fullName>
    </recommendedName>
</protein>
<dbReference type="InterPro" id="IPR000160">
    <property type="entry name" value="GGDEF_dom"/>
</dbReference>
<evidence type="ECO:0000313" key="6">
    <source>
        <dbReference type="Proteomes" id="UP000887127"/>
    </source>
</evidence>
<feature type="transmembrane region" description="Helical" evidence="1">
    <location>
        <begin position="174"/>
        <end position="192"/>
    </location>
</feature>
<feature type="transmembrane region" description="Helical" evidence="1">
    <location>
        <begin position="233"/>
        <end position="252"/>
    </location>
</feature>
<organism evidence="5 6">
    <name type="scientific">Marinilactibacillus psychrotolerans</name>
    <dbReference type="NCBI Taxonomy" id="191770"/>
    <lineage>
        <taxon>Bacteria</taxon>
        <taxon>Bacillati</taxon>
        <taxon>Bacillota</taxon>
        <taxon>Bacilli</taxon>
        <taxon>Lactobacillales</taxon>
        <taxon>Carnobacteriaceae</taxon>
        <taxon>Marinilactibacillus</taxon>
    </lineage>
</organism>
<feature type="transmembrane region" description="Helical" evidence="1">
    <location>
        <begin position="68"/>
        <end position="90"/>
    </location>
</feature>
<dbReference type="SUPFAM" id="SSF55073">
    <property type="entry name" value="Nucleotide cyclase"/>
    <property type="match status" value="1"/>
</dbReference>
<dbReference type="PANTHER" id="PTHR44757:SF2">
    <property type="entry name" value="BIOFILM ARCHITECTURE MAINTENANCE PROTEIN MBAA"/>
    <property type="match status" value="1"/>
</dbReference>
<dbReference type="CDD" id="cd00130">
    <property type="entry name" value="PAS"/>
    <property type="match status" value="1"/>
</dbReference>
<keyword evidence="1" id="KW-0812">Transmembrane</keyword>
<dbReference type="PROSITE" id="PS50887">
    <property type="entry name" value="GGDEF"/>
    <property type="match status" value="1"/>
</dbReference>
<dbReference type="Gene3D" id="3.30.70.270">
    <property type="match status" value="1"/>
</dbReference>
<evidence type="ECO:0000259" key="3">
    <source>
        <dbReference type="PROSITE" id="PS50113"/>
    </source>
</evidence>
<dbReference type="EMBL" id="BKBI01000013">
    <property type="protein sequence ID" value="GEQ36381.1"/>
    <property type="molecule type" value="Genomic_DNA"/>
</dbReference>
<evidence type="ECO:0000313" key="5">
    <source>
        <dbReference type="EMBL" id="GEQ36381.1"/>
    </source>
</evidence>
<feature type="transmembrane region" description="Helical" evidence="1">
    <location>
        <begin position="33"/>
        <end position="56"/>
    </location>
</feature>
<dbReference type="InterPro" id="IPR052155">
    <property type="entry name" value="Biofilm_reg_signaling"/>
</dbReference>
<dbReference type="PROSITE" id="PS50113">
    <property type="entry name" value="PAC"/>
    <property type="match status" value="1"/>
</dbReference>
<name>A0AAV3WSE6_9LACT</name>
<dbReference type="RefSeq" id="WP_091762420.1">
    <property type="nucleotide sequence ID" value="NZ_BJVX01000012.1"/>
</dbReference>
<dbReference type="SMART" id="SM00091">
    <property type="entry name" value="PAS"/>
    <property type="match status" value="1"/>
</dbReference>